<feature type="transmembrane region" description="Helical" evidence="13">
    <location>
        <begin position="243"/>
        <end position="262"/>
    </location>
</feature>
<evidence type="ECO:0000256" key="11">
    <source>
        <dbReference type="ARBA" id="ARBA00025515"/>
    </source>
</evidence>
<dbReference type="GO" id="GO:0005774">
    <property type="term" value="C:vacuolar membrane"/>
    <property type="evidence" value="ECO:0007669"/>
    <property type="project" value="TreeGrafter"/>
</dbReference>
<keyword evidence="6 13" id="KW-0812">Transmembrane</keyword>
<evidence type="ECO:0000256" key="7">
    <source>
        <dbReference type="ARBA" id="ARBA00022989"/>
    </source>
</evidence>
<evidence type="ECO:0000256" key="6">
    <source>
        <dbReference type="ARBA" id="ARBA00022692"/>
    </source>
</evidence>
<organism evidence="14 15">
    <name type="scientific">Mortierella alpina</name>
    <name type="common">Oleaginous fungus</name>
    <name type="synonym">Mortierella renispora</name>
    <dbReference type="NCBI Taxonomy" id="64518"/>
    <lineage>
        <taxon>Eukaryota</taxon>
        <taxon>Fungi</taxon>
        <taxon>Fungi incertae sedis</taxon>
        <taxon>Mucoromycota</taxon>
        <taxon>Mortierellomycotina</taxon>
        <taxon>Mortierellomycetes</taxon>
        <taxon>Mortierellales</taxon>
        <taxon>Mortierellaceae</taxon>
        <taxon>Mortierella</taxon>
    </lineage>
</organism>
<proteinExistence type="inferred from homology"/>
<feature type="transmembrane region" description="Helical" evidence="13">
    <location>
        <begin position="12"/>
        <end position="33"/>
    </location>
</feature>
<feature type="transmembrane region" description="Helical" evidence="13">
    <location>
        <begin position="97"/>
        <end position="121"/>
    </location>
</feature>
<dbReference type="GO" id="GO:0072665">
    <property type="term" value="P:protein localization to vacuole"/>
    <property type="evidence" value="ECO:0007669"/>
    <property type="project" value="TreeGrafter"/>
</dbReference>
<dbReference type="AlphaFoldDB" id="A0A9P6M0A2"/>
<gene>
    <name evidence="14" type="ORF">BGZ70_008956</name>
</gene>
<dbReference type="Proteomes" id="UP000738359">
    <property type="component" value="Unassembled WGS sequence"/>
</dbReference>
<dbReference type="PANTHER" id="PTHR16130:SF2">
    <property type="entry name" value="LYSOSOMAL COBALAMIN TRANSPORT ESCORT PROTEIN LMBD1"/>
    <property type="match status" value="1"/>
</dbReference>
<evidence type="ECO:0000256" key="1">
    <source>
        <dbReference type="ARBA" id="ARBA00004155"/>
    </source>
</evidence>
<evidence type="ECO:0000256" key="5">
    <source>
        <dbReference type="ARBA" id="ARBA00022628"/>
    </source>
</evidence>
<keyword evidence="10" id="KW-0170">Cobalt</keyword>
<keyword evidence="15" id="KW-1185">Reference proteome</keyword>
<evidence type="ECO:0000313" key="15">
    <source>
        <dbReference type="Proteomes" id="UP000738359"/>
    </source>
</evidence>
<dbReference type="InterPro" id="IPR050854">
    <property type="entry name" value="LMBD1_LysCbl_Transport"/>
</dbReference>
<dbReference type="InterPro" id="IPR006876">
    <property type="entry name" value="LMBR1-like_membr_prot"/>
</dbReference>
<dbReference type="PANTHER" id="PTHR16130">
    <property type="entry name" value="LYSOSOMAL COBALAMIN TRANSPORTER-RELATED"/>
    <property type="match status" value="1"/>
</dbReference>
<comment type="caution">
    <text evidence="14">The sequence shown here is derived from an EMBL/GenBank/DDBJ whole genome shotgun (WGS) entry which is preliminary data.</text>
</comment>
<keyword evidence="5" id="KW-0846">Cobalamin</keyword>
<dbReference type="GO" id="GO:0031419">
    <property type="term" value="F:cobalamin binding"/>
    <property type="evidence" value="ECO:0007669"/>
    <property type="project" value="UniProtKB-KW"/>
</dbReference>
<evidence type="ECO:0000256" key="10">
    <source>
        <dbReference type="ARBA" id="ARBA00023285"/>
    </source>
</evidence>
<evidence type="ECO:0000256" key="12">
    <source>
        <dbReference type="SAM" id="MobiDB-lite"/>
    </source>
</evidence>
<name>A0A9P6M0A2_MORAP</name>
<comment type="subcellular location">
    <subcellularLocation>
        <location evidence="1">Lysosome membrane</location>
        <topology evidence="1">Multi-pass membrane protein</topology>
    </subcellularLocation>
</comment>
<comment type="function">
    <text evidence="11">Probable lysosomal cobalamin transporter. Required to export cobalamin from lysosomes allowing its conversion to cofactors.</text>
</comment>
<feature type="transmembrane region" description="Helical" evidence="13">
    <location>
        <begin position="329"/>
        <end position="348"/>
    </location>
</feature>
<evidence type="ECO:0000256" key="3">
    <source>
        <dbReference type="ARBA" id="ARBA00017088"/>
    </source>
</evidence>
<evidence type="ECO:0000256" key="2">
    <source>
        <dbReference type="ARBA" id="ARBA00009901"/>
    </source>
</evidence>
<dbReference type="Pfam" id="PF04791">
    <property type="entry name" value="LMBR1"/>
    <property type="match status" value="1"/>
</dbReference>
<evidence type="ECO:0000256" key="13">
    <source>
        <dbReference type="SAM" id="Phobius"/>
    </source>
</evidence>
<evidence type="ECO:0000313" key="14">
    <source>
        <dbReference type="EMBL" id="KAF9959122.1"/>
    </source>
</evidence>
<evidence type="ECO:0000256" key="4">
    <source>
        <dbReference type="ARBA" id="ARBA00022448"/>
    </source>
</evidence>
<keyword evidence="8 13" id="KW-0472">Membrane</keyword>
<keyword evidence="9" id="KW-0458">Lysosome</keyword>
<feature type="transmembrane region" description="Helical" evidence="13">
    <location>
        <begin position="45"/>
        <end position="68"/>
    </location>
</feature>
<accession>A0A9P6M0A2</accession>
<sequence length="516" mass="57533">MLDGILHQLGAWGAFGLMGSILLGFSIFFTLYYSDRQDREPFAMLVTVLALTLCLTTVALFPVDIFLVSRMMDPTTGLRYEWATDEAIAQMQLSVKVIYTGAYCLMASFIFFWIPLAYFYFEELADEEQTLLQRLWASFRYTVFFMLVAAILLLTGLFMKPDRHEDIDLDWLRKILADPDGTGALSFVAGVMSLAGMGVLVFYTAMSELAQEEIILENRSMNVQRVRDSCLHRCQCIIRPFQVLLGLAGTILTALLVASIIVTSGKDLPNPLNILFLKLSPYFPIDYILIVLIILYMFWATTKGIISIGIRILWVNLYSFRRAATQPQGLLAATMLLMLSLAGLSYSLTMSVAPEYSMFGSQKYCNHTIPVVGRDCSDYPSLIIPCHVDAPADLCVPTVTSSTILKIILATPVLGRAFYSMQWVFIGTFLLALLINLFLGCRRGFEIDPLDEGEEDLEELETSGLLSGRYDSEDARRRARRRGLITAAAAASRDAHTPIHRQGQGPGPSYGAVRHG</sequence>
<keyword evidence="4" id="KW-0813">Transport</keyword>
<protein>
    <recommendedName>
        <fullName evidence="3">Probable lysosomal cobalamin transporter</fullName>
    </recommendedName>
</protein>
<dbReference type="OrthoDB" id="73273at2759"/>
<dbReference type="EMBL" id="JAAAHY010000689">
    <property type="protein sequence ID" value="KAF9959122.1"/>
    <property type="molecule type" value="Genomic_DNA"/>
</dbReference>
<feature type="transmembrane region" description="Helical" evidence="13">
    <location>
        <begin position="184"/>
        <end position="205"/>
    </location>
</feature>
<reference evidence="14" key="1">
    <citation type="journal article" date="2020" name="Fungal Divers.">
        <title>Resolving the Mortierellaceae phylogeny through synthesis of multi-gene phylogenetics and phylogenomics.</title>
        <authorList>
            <person name="Vandepol N."/>
            <person name="Liber J."/>
            <person name="Desiro A."/>
            <person name="Na H."/>
            <person name="Kennedy M."/>
            <person name="Barry K."/>
            <person name="Grigoriev I.V."/>
            <person name="Miller A.N."/>
            <person name="O'Donnell K."/>
            <person name="Stajich J.E."/>
            <person name="Bonito G."/>
        </authorList>
    </citation>
    <scope>NUCLEOTIDE SEQUENCE</scope>
    <source>
        <strain evidence="14">CK1249</strain>
    </source>
</reference>
<comment type="similarity">
    <text evidence="2">Belongs to the LIMR family. LMBRD1 subfamily.</text>
</comment>
<feature type="transmembrane region" description="Helical" evidence="13">
    <location>
        <begin position="141"/>
        <end position="159"/>
    </location>
</feature>
<evidence type="ECO:0000256" key="8">
    <source>
        <dbReference type="ARBA" id="ARBA00023136"/>
    </source>
</evidence>
<evidence type="ECO:0000256" key="9">
    <source>
        <dbReference type="ARBA" id="ARBA00023228"/>
    </source>
</evidence>
<feature type="transmembrane region" description="Helical" evidence="13">
    <location>
        <begin position="282"/>
        <end position="301"/>
    </location>
</feature>
<feature type="region of interest" description="Disordered" evidence="12">
    <location>
        <begin position="488"/>
        <end position="516"/>
    </location>
</feature>
<feature type="transmembrane region" description="Helical" evidence="13">
    <location>
        <begin position="421"/>
        <end position="439"/>
    </location>
</feature>
<keyword evidence="7 13" id="KW-1133">Transmembrane helix</keyword>